<accession>A0A6B0UJH0</accession>
<evidence type="ECO:0000313" key="1">
    <source>
        <dbReference type="EMBL" id="MXU89794.1"/>
    </source>
</evidence>
<proteinExistence type="predicted"/>
<name>A0A6B0UJH0_IXORI</name>
<reference evidence="1" key="1">
    <citation type="submission" date="2019-12" db="EMBL/GenBank/DDBJ databases">
        <title>An insight into the sialome of adult female Ixodes ricinus ticks feeding for 6 days.</title>
        <authorList>
            <person name="Perner J."/>
            <person name="Ribeiro J.M.C."/>
        </authorList>
    </citation>
    <scope>NUCLEOTIDE SEQUENCE</scope>
    <source>
        <strain evidence="1">Semi-engorged</strain>
        <tissue evidence="1">Salivary glands</tissue>
    </source>
</reference>
<organism evidence="1">
    <name type="scientific">Ixodes ricinus</name>
    <name type="common">Common tick</name>
    <name type="synonym">Acarus ricinus</name>
    <dbReference type="NCBI Taxonomy" id="34613"/>
    <lineage>
        <taxon>Eukaryota</taxon>
        <taxon>Metazoa</taxon>
        <taxon>Ecdysozoa</taxon>
        <taxon>Arthropoda</taxon>
        <taxon>Chelicerata</taxon>
        <taxon>Arachnida</taxon>
        <taxon>Acari</taxon>
        <taxon>Parasitiformes</taxon>
        <taxon>Ixodida</taxon>
        <taxon>Ixodoidea</taxon>
        <taxon>Ixodidae</taxon>
        <taxon>Ixodinae</taxon>
        <taxon>Ixodes</taxon>
    </lineage>
</organism>
<protein>
    <submittedName>
        <fullName evidence="1">Putative secreted protein</fullName>
    </submittedName>
</protein>
<dbReference type="AlphaFoldDB" id="A0A6B0UJH0"/>
<dbReference type="EMBL" id="GIFC01007711">
    <property type="protein sequence ID" value="MXU89794.1"/>
    <property type="molecule type" value="Transcribed_RNA"/>
</dbReference>
<sequence length="110" mass="11458">MMFPELFFLPPFGHFVVSANLPDSAHVGTALVSRVFAPRTLGGTVQTRGSASSNLVPPINHCGDVSGTLGDKRRHGGTSTAATLQKKRTSSGVFVSSEALGQPLCLSFAT</sequence>